<feature type="transmembrane region" description="Helical" evidence="1">
    <location>
        <begin position="137"/>
        <end position="157"/>
    </location>
</feature>
<name>A0ABQ6MIU0_9STRA</name>
<reference evidence="2 3" key="1">
    <citation type="journal article" date="2023" name="Commun. Biol.">
        <title>Genome analysis of Parmales, the sister group of diatoms, reveals the evolutionary specialization of diatoms from phago-mixotrophs to photoautotrophs.</title>
        <authorList>
            <person name="Ban H."/>
            <person name="Sato S."/>
            <person name="Yoshikawa S."/>
            <person name="Yamada K."/>
            <person name="Nakamura Y."/>
            <person name="Ichinomiya M."/>
            <person name="Sato N."/>
            <person name="Blanc-Mathieu R."/>
            <person name="Endo H."/>
            <person name="Kuwata A."/>
            <person name="Ogata H."/>
        </authorList>
    </citation>
    <scope>NUCLEOTIDE SEQUENCE [LARGE SCALE GENOMIC DNA]</scope>
</reference>
<keyword evidence="1" id="KW-0472">Membrane</keyword>
<sequence length="327" mass="36632">MALKRFFSELSSVLYMILASAFFFSKICMAFMLLFNILPCLVYPFFPGIPRAMYESAYAGSINPTRFKQVADDALPVLDRMVVYSDQLSAEHMQWVSSCLTVLYVVQALASAATHYSSLPLLQSRPTLATLYGLRTYTDVLTAAYLSFLTLCFYPLIGSIPAHLSLFLRVSQLHTGLTTLFPSMYSLSEAKDALFMPPIVIDAAHTLAFLTPPARVLEIYTIILVAFEPGAYLEVTFLHLASSFFILFFLLPSMYVVPALARMQKEDALSKWGYMSEERVKDLEDRFSKAEPGKKKAARAAEVQQKKREMLARGVVPGKGPMSKKEQ</sequence>
<accession>A0ABQ6MIU0</accession>
<keyword evidence="3" id="KW-1185">Reference proteome</keyword>
<proteinExistence type="predicted"/>
<keyword evidence="1" id="KW-0812">Transmembrane</keyword>
<dbReference type="EMBL" id="BRYB01000268">
    <property type="protein sequence ID" value="GMI26670.1"/>
    <property type="molecule type" value="Genomic_DNA"/>
</dbReference>
<feature type="transmembrane region" description="Helical" evidence="1">
    <location>
        <begin position="95"/>
        <end position="116"/>
    </location>
</feature>
<dbReference type="Proteomes" id="UP001165060">
    <property type="component" value="Unassembled WGS sequence"/>
</dbReference>
<comment type="caution">
    <text evidence="2">The sequence shown here is derived from an EMBL/GenBank/DDBJ whole genome shotgun (WGS) entry which is preliminary data.</text>
</comment>
<organism evidence="2 3">
    <name type="scientific">Tetraparma gracilis</name>
    <dbReference type="NCBI Taxonomy" id="2962635"/>
    <lineage>
        <taxon>Eukaryota</taxon>
        <taxon>Sar</taxon>
        <taxon>Stramenopiles</taxon>
        <taxon>Ochrophyta</taxon>
        <taxon>Bolidophyceae</taxon>
        <taxon>Parmales</taxon>
        <taxon>Triparmaceae</taxon>
        <taxon>Tetraparma</taxon>
    </lineage>
</organism>
<evidence type="ECO:0000313" key="3">
    <source>
        <dbReference type="Proteomes" id="UP001165060"/>
    </source>
</evidence>
<keyword evidence="1" id="KW-1133">Transmembrane helix</keyword>
<protein>
    <submittedName>
        <fullName evidence="2">Uncharacterized protein</fullName>
    </submittedName>
</protein>
<evidence type="ECO:0000256" key="1">
    <source>
        <dbReference type="SAM" id="Phobius"/>
    </source>
</evidence>
<feature type="transmembrane region" description="Helical" evidence="1">
    <location>
        <begin position="12"/>
        <end position="38"/>
    </location>
</feature>
<gene>
    <name evidence="2" type="ORF">TeGR_g12487</name>
</gene>
<feature type="transmembrane region" description="Helical" evidence="1">
    <location>
        <begin position="237"/>
        <end position="261"/>
    </location>
</feature>
<evidence type="ECO:0000313" key="2">
    <source>
        <dbReference type="EMBL" id="GMI26670.1"/>
    </source>
</evidence>